<proteinExistence type="predicted"/>
<dbReference type="AlphaFoldDB" id="A0A5C3LSG3"/>
<reference evidence="1 2" key="1">
    <citation type="journal article" date="2019" name="Nat. Ecol. Evol.">
        <title>Megaphylogeny resolves global patterns of mushroom evolution.</title>
        <authorList>
            <person name="Varga T."/>
            <person name="Krizsan K."/>
            <person name="Foldi C."/>
            <person name="Dima B."/>
            <person name="Sanchez-Garcia M."/>
            <person name="Sanchez-Ramirez S."/>
            <person name="Szollosi G.J."/>
            <person name="Szarkandi J.G."/>
            <person name="Papp V."/>
            <person name="Albert L."/>
            <person name="Andreopoulos W."/>
            <person name="Angelini C."/>
            <person name="Antonin V."/>
            <person name="Barry K.W."/>
            <person name="Bougher N.L."/>
            <person name="Buchanan P."/>
            <person name="Buyck B."/>
            <person name="Bense V."/>
            <person name="Catcheside P."/>
            <person name="Chovatia M."/>
            <person name="Cooper J."/>
            <person name="Damon W."/>
            <person name="Desjardin D."/>
            <person name="Finy P."/>
            <person name="Geml J."/>
            <person name="Haridas S."/>
            <person name="Hughes K."/>
            <person name="Justo A."/>
            <person name="Karasinski D."/>
            <person name="Kautmanova I."/>
            <person name="Kiss B."/>
            <person name="Kocsube S."/>
            <person name="Kotiranta H."/>
            <person name="LaButti K.M."/>
            <person name="Lechner B.E."/>
            <person name="Liimatainen K."/>
            <person name="Lipzen A."/>
            <person name="Lukacs Z."/>
            <person name="Mihaltcheva S."/>
            <person name="Morgado L.N."/>
            <person name="Niskanen T."/>
            <person name="Noordeloos M.E."/>
            <person name="Ohm R.A."/>
            <person name="Ortiz-Santana B."/>
            <person name="Ovrebo C."/>
            <person name="Racz N."/>
            <person name="Riley R."/>
            <person name="Savchenko A."/>
            <person name="Shiryaev A."/>
            <person name="Soop K."/>
            <person name="Spirin V."/>
            <person name="Szebenyi C."/>
            <person name="Tomsovsky M."/>
            <person name="Tulloss R.E."/>
            <person name="Uehling J."/>
            <person name="Grigoriev I.V."/>
            <person name="Vagvolgyi C."/>
            <person name="Papp T."/>
            <person name="Martin F.M."/>
            <person name="Miettinen O."/>
            <person name="Hibbett D.S."/>
            <person name="Nagy L.G."/>
        </authorList>
    </citation>
    <scope>NUCLEOTIDE SEQUENCE [LARGE SCALE GENOMIC DNA]</scope>
    <source>
        <strain evidence="1 2">CBS 166.37</strain>
    </source>
</reference>
<dbReference type="Gene3D" id="3.80.10.10">
    <property type="entry name" value="Ribonuclease Inhibitor"/>
    <property type="match status" value="1"/>
</dbReference>
<dbReference type="InterPro" id="IPR032675">
    <property type="entry name" value="LRR_dom_sf"/>
</dbReference>
<evidence type="ECO:0000313" key="1">
    <source>
        <dbReference type="EMBL" id="TFK35006.1"/>
    </source>
</evidence>
<accession>A0A5C3LSG3</accession>
<protein>
    <submittedName>
        <fullName evidence="1">Uncharacterized protein</fullName>
    </submittedName>
</protein>
<organism evidence="1 2">
    <name type="scientific">Crucibulum laeve</name>
    <dbReference type="NCBI Taxonomy" id="68775"/>
    <lineage>
        <taxon>Eukaryota</taxon>
        <taxon>Fungi</taxon>
        <taxon>Dikarya</taxon>
        <taxon>Basidiomycota</taxon>
        <taxon>Agaricomycotina</taxon>
        <taxon>Agaricomycetes</taxon>
        <taxon>Agaricomycetidae</taxon>
        <taxon>Agaricales</taxon>
        <taxon>Agaricineae</taxon>
        <taxon>Nidulariaceae</taxon>
        <taxon>Crucibulum</taxon>
    </lineage>
</organism>
<dbReference type="OrthoDB" id="3217549at2759"/>
<dbReference type="SUPFAM" id="SSF52047">
    <property type="entry name" value="RNI-like"/>
    <property type="match status" value="1"/>
</dbReference>
<sequence length="436" mass="49079">MNVKYRIHSLPVELLSDIFLHYLRIKDDSNSPSYLSAHKFSTATPFTLSHVSHTWREITLNYPLLWSSIAIVNPSHWQIPLIRLWIENSGSCPLSISFTQISYDTSALCDLDFDILSPSNPIARQDIEATDTIMALLVTSSHRWRSVHLDLGEYLPQPLKTLHSSSSLPLLQSTILKTKRPSYSCASSAEATLWDVLHLQPSLWSASLSRSDIEGRCPKSLLKRLRNITLYDDFSTEEALDILESCSSIKRLTIHLDNSMSRSPTSPVQQRMLTLSQLHKLELITSINPEPFLASLTLPSLTSISISCYGLKPHTAALAFRSLIERSKCHIQDLALRGNDIPQAEVLIFLSAPTPSVRAIKLETMAITPEILLALTETEDKGPEDQFYFPQLRSLSLASLKAPEWVISQMIKSRLNRYGVAELSSMFVDGRVRHIY</sequence>
<dbReference type="Proteomes" id="UP000308652">
    <property type="component" value="Unassembled WGS sequence"/>
</dbReference>
<evidence type="ECO:0000313" key="2">
    <source>
        <dbReference type="Proteomes" id="UP000308652"/>
    </source>
</evidence>
<gene>
    <name evidence="1" type="ORF">BDQ12DRAFT_737864</name>
</gene>
<keyword evidence="2" id="KW-1185">Reference proteome</keyword>
<name>A0A5C3LSG3_9AGAR</name>
<dbReference type="EMBL" id="ML213626">
    <property type="protein sequence ID" value="TFK35006.1"/>
    <property type="molecule type" value="Genomic_DNA"/>
</dbReference>